<proteinExistence type="predicted"/>
<dbReference type="EMBL" id="LKST01000001">
    <property type="protein sequence ID" value="KQB85239.1"/>
    <property type="molecule type" value="Genomic_DNA"/>
</dbReference>
<feature type="transmembrane region" description="Helical" evidence="1">
    <location>
        <begin position="84"/>
        <end position="111"/>
    </location>
</feature>
<dbReference type="RefSeq" id="WP_055121599.1">
    <property type="nucleotide sequence ID" value="NZ_LKST01000001.1"/>
</dbReference>
<keyword evidence="1" id="KW-0812">Transmembrane</keyword>
<dbReference type="Proteomes" id="UP000050517">
    <property type="component" value="Unassembled WGS sequence"/>
</dbReference>
<dbReference type="AlphaFoldDB" id="A0A0Q0UBH7"/>
<evidence type="ECO:0000313" key="3">
    <source>
        <dbReference type="Proteomes" id="UP000050517"/>
    </source>
</evidence>
<sequence>MGQHERYDTEGTDTLVGADYTGDQWQAAEEGVYPVAGTLPQDSQEPAASAVWAGIGKAVVGLIAMIGVLALGQNMGAYIERWGYVPVMLVYMVDMMCAGALLTAGAMGIWATVRNKWA</sequence>
<feature type="transmembrane region" description="Helical" evidence="1">
    <location>
        <begin position="50"/>
        <end position="72"/>
    </location>
</feature>
<keyword evidence="3" id="KW-1185">Reference proteome</keyword>
<keyword evidence="1" id="KW-0472">Membrane</keyword>
<name>A0A0Q0UBH7_9CORY</name>
<gene>
    <name evidence="2" type="ORF">Cocul_00377</name>
</gene>
<comment type="caution">
    <text evidence="2">The sequence shown here is derived from an EMBL/GenBank/DDBJ whole genome shotgun (WGS) entry which is preliminary data.</text>
</comment>
<organism evidence="2 3">
    <name type="scientific">Corynebacterium oculi</name>
    <dbReference type="NCBI Taxonomy" id="1544416"/>
    <lineage>
        <taxon>Bacteria</taxon>
        <taxon>Bacillati</taxon>
        <taxon>Actinomycetota</taxon>
        <taxon>Actinomycetes</taxon>
        <taxon>Mycobacteriales</taxon>
        <taxon>Corynebacteriaceae</taxon>
        <taxon>Corynebacterium</taxon>
    </lineage>
</organism>
<protein>
    <submittedName>
        <fullName evidence="2">Uncharacterized protein</fullName>
    </submittedName>
</protein>
<dbReference type="STRING" id="1544416.Cocul_00377"/>
<evidence type="ECO:0000313" key="2">
    <source>
        <dbReference type="EMBL" id="KQB85239.1"/>
    </source>
</evidence>
<accession>A0A0Q0UBH7</accession>
<dbReference type="OrthoDB" id="4764457at2"/>
<reference evidence="2 3" key="1">
    <citation type="submission" date="2015-10" db="EMBL/GenBank/DDBJ databases">
        <title>Corynebacteirum lowii and Corynebacterium oculi species nova, derived from human clinical disease and and emended description of Corynebacterium mastiditis.</title>
        <authorList>
            <person name="Bernard K."/>
            <person name="Pacheco A.L."/>
            <person name="Mcdougall C."/>
            <person name="Burtx T."/>
            <person name="Weibe D."/>
            <person name="Tyler S."/>
            <person name="Olson A.B."/>
            <person name="Cnockaert M."/>
            <person name="Eguchi H."/>
            <person name="Kuwahara T."/>
            <person name="Nakayama-Imaohji H."/>
            <person name="Boudewijins M."/>
            <person name="Van Hoecke F."/>
            <person name="Bernier A.-M."/>
            <person name="Vandamme P."/>
        </authorList>
    </citation>
    <scope>NUCLEOTIDE SEQUENCE [LARGE SCALE GENOMIC DNA]</scope>
    <source>
        <strain evidence="2 3">NML 130210</strain>
    </source>
</reference>
<evidence type="ECO:0000256" key="1">
    <source>
        <dbReference type="SAM" id="Phobius"/>
    </source>
</evidence>
<keyword evidence="1" id="KW-1133">Transmembrane helix</keyword>
<dbReference type="PATRIC" id="fig|1544416.3.peg.381"/>